<reference evidence="2 3" key="1">
    <citation type="submission" date="2024-04" db="EMBL/GenBank/DDBJ databases">
        <authorList>
            <person name="Cremers G."/>
        </authorList>
    </citation>
    <scope>NUCLEOTIDE SEQUENCE [LARGE SCALE GENOMIC DNA]</scope>
    <source>
        <strain evidence="2">MeCH1-AG</strain>
    </source>
</reference>
<dbReference type="SUPFAM" id="SSF49879">
    <property type="entry name" value="SMAD/FHA domain"/>
    <property type="match status" value="2"/>
</dbReference>
<name>A0ABM9NGF8_9GAMM</name>
<accession>A0ABM9NGF8</accession>
<feature type="domain" description="FHA" evidence="1">
    <location>
        <begin position="24"/>
        <end position="86"/>
    </location>
</feature>
<dbReference type="EMBL" id="OZ026884">
    <property type="protein sequence ID" value="CAL1239685.1"/>
    <property type="molecule type" value="Genomic_DNA"/>
</dbReference>
<organism evidence="2 3">
    <name type="scientific">Candidatus Methylocalor cossyra</name>
    <dbReference type="NCBI Taxonomy" id="3108543"/>
    <lineage>
        <taxon>Bacteria</taxon>
        <taxon>Pseudomonadati</taxon>
        <taxon>Pseudomonadota</taxon>
        <taxon>Gammaproteobacteria</taxon>
        <taxon>Methylococcales</taxon>
        <taxon>Methylococcaceae</taxon>
        <taxon>Candidatus Methylocalor</taxon>
    </lineage>
</organism>
<dbReference type="InterPro" id="IPR000253">
    <property type="entry name" value="FHA_dom"/>
</dbReference>
<dbReference type="InterPro" id="IPR008984">
    <property type="entry name" value="SMAD_FHA_dom_sf"/>
</dbReference>
<sequence>MAKLTVTFKDILLQAVELNAATLSIGRDPTNALHIDSLAIADFHAEVQATPEGYRIRRLHAGFPVYLNGTAVEEALLKDGDRIVLGKHQLRFTDSASQPAAPDGPLDGAMPRFKPFEGSFQVMNGKHIGMIIPLKKAVTQIGKKESGCVIVTKGEQGYTIAAASEDLLLTINGRLVEGEQAPLRDGDIVRINSTLLQFFQR</sequence>
<dbReference type="Proteomes" id="UP001497493">
    <property type="component" value="Chromosome"/>
</dbReference>
<evidence type="ECO:0000259" key="1">
    <source>
        <dbReference type="Pfam" id="PF00498"/>
    </source>
</evidence>
<evidence type="ECO:0000313" key="2">
    <source>
        <dbReference type="EMBL" id="CAL1239685.1"/>
    </source>
</evidence>
<dbReference type="CDD" id="cd00060">
    <property type="entry name" value="FHA"/>
    <property type="match status" value="1"/>
</dbReference>
<keyword evidence="3" id="KW-1185">Reference proteome</keyword>
<dbReference type="Pfam" id="PF00498">
    <property type="entry name" value="FHA"/>
    <property type="match status" value="1"/>
</dbReference>
<proteinExistence type="predicted"/>
<dbReference type="RefSeq" id="WP_348759226.1">
    <property type="nucleotide sequence ID" value="NZ_OZ026884.1"/>
</dbReference>
<gene>
    <name evidence="2" type="ORF">MECH1_V1_0909</name>
</gene>
<protein>
    <submittedName>
        <fullName evidence="2">FHA domain-containing protein</fullName>
    </submittedName>
</protein>
<dbReference type="Gene3D" id="2.60.200.20">
    <property type="match status" value="1"/>
</dbReference>
<evidence type="ECO:0000313" key="3">
    <source>
        <dbReference type="Proteomes" id="UP001497493"/>
    </source>
</evidence>